<comment type="subcellular location">
    <subcellularLocation>
        <location evidence="1">Membrane</location>
        <topology evidence="1">Multi-pass membrane protein</topology>
    </subcellularLocation>
</comment>
<comment type="similarity">
    <text evidence="2">Belongs to the tetraspanin (TM4SF) family.</text>
</comment>
<evidence type="ECO:0000256" key="3">
    <source>
        <dbReference type="ARBA" id="ARBA00022692"/>
    </source>
</evidence>
<keyword evidence="3 7" id="KW-0812">Transmembrane</keyword>
<accession>A0A8T2TPT0</accession>
<name>A0A8T2TPT0_CERRI</name>
<reference evidence="8" key="1">
    <citation type="submission" date="2021-08" db="EMBL/GenBank/DDBJ databases">
        <title>WGS assembly of Ceratopteris richardii.</title>
        <authorList>
            <person name="Marchant D.B."/>
            <person name="Chen G."/>
            <person name="Jenkins J."/>
            <person name="Shu S."/>
            <person name="Leebens-Mack J."/>
            <person name="Grimwood J."/>
            <person name="Schmutz J."/>
            <person name="Soltis P."/>
            <person name="Soltis D."/>
            <person name="Chen Z.-H."/>
        </authorList>
    </citation>
    <scope>NUCLEOTIDE SEQUENCE</scope>
    <source>
        <strain evidence="8">Whitten #5841</strain>
        <tissue evidence="8">Leaf</tissue>
    </source>
</reference>
<dbReference type="PANTHER" id="PTHR32191">
    <property type="entry name" value="TETRASPANIN-8-RELATED"/>
    <property type="match status" value="1"/>
</dbReference>
<evidence type="ECO:0000256" key="6">
    <source>
        <dbReference type="SAM" id="MobiDB-lite"/>
    </source>
</evidence>
<dbReference type="AlphaFoldDB" id="A0A8T2TPT0"/>
<dbReference type="OrthoDB" id="672773at2759"/>
<dbReference type="Proteomes" id="UP000825935">
    <property type="component" value="Chromosome 12"/>
</dbReference>
<dbReference type="GO" id="GO:0009734">
    <property type="term" value="P:auxin-activated signaling pathway"/>
    <property type="evidence" value="ECO:0007669"/>
    <property type="project" value="InterPro"/>
</dbReference>
<feature type="region of interest" description="Disordered" evidence="6">
    <location>
        <begin position="270"/>
        <end position="302"/>
    </location>
</feature>
<sequence length="319" mass="35701">MRNVRRILIILNVILCIITFCISAAFLASAIWQIAAKKDDCTRLFKWPTLAVALLLSLTSLIGIFCACKRTKALLIIHRLLLLILILVVLVLTICCIVLTREVSVQVVNNKDIKEYRLENSSTWIQTHLIDKTSFWRKIGSCLAKSQVCKQFTERNKYTSLSNFYMQKFSPLQSGCCKPPVDCNFTFLSSSATWVNATSPNEDGDCGLWNNSLQKLCFECKSCTAGLLQSIKDRWITIVIVGGAITAFFIVLLALGFVALPNPGKNYVKNHSSTSRTKTENQVDSKAAKSHVDPKAAKRVQDSEKANLIKEIKYLPSEK</sequence>
<evidence type="ECO:0000256" key="7">
    <source>
        <dbReference type="SAM" id="Phobius"/>
    </source>
</evidence>
<organism evidence="8 9">
    <name type="scientific">Ceratopteris richardii</name>
    <name type="common">Triangle waterfern</name>
    <dbReference type="NCBI Taxonomy" id="49495"/>
    <lineage>
        <taxon>Eukaryota</taxon>
        <taxon>Viridiplantae</taxon>
        <taxon>Streptophyta</taxon>
        <taxon>Embryophyta</taxon>
        <taxon>Tracheophyta</taxon>
        <taxon>Polypodiopsida</taxon>
        <taxon>Polypodiidae</taxon>
        <taxon>Polypodiales</taxon>
        <taxon>Pteridineae</taxon>
        <taxon>Pteridaceae</taxon>
        <taxon>Parkerioideae</taxon>
        <taxon>Ceratopteris</taxon>
    </lineage>
</organism>
<evidence type="ECO:0000256" key="5">
    <source>
        <dbReference type="ARBA" id="ARBA00023136"/>
    </source>
</evidence>
<feature type="transmembrane region" description="Helical" evidence="7">
    <location>
        <begin position="80"/>
        <end position="100"/>
    </location>
</feature>
<comment type="caution">
    <text evidence="8">The sequence shown here is derived from an EMBL/GenBank/DDBJ whole genome shotgun (WGS) entry which is preliminary data.</text>
</comment>
<proteinExistence type="inferred from homology"/>
<feature type="transmembrane region" description="Helical" evidence="7">
    <location>
        <begin position="7"/>
        <end position="35"/>
    </location>
</feature>
<feature type="compositionally biased region" description="Basic and acidic residues" evidence="6">
    <location>
        <begin position="277"/>
        <end position="302"/>
    </location>
</feature>
<evidence type="ECO:0000313" key="9">
    <source>
        <dbReference type="Proteomes" id="UP000825935"/>
    </source>
</evidence>
<evidence type="ECO:0008006" key="10">
    <source>
        <dbReference type="Google" id="ProtNLM"/>
    </source>
</evidence>
<feature type="transmembrane region" description="Helical" evidence="7">
    <location>
        <begin position="47"/>
        <end position="68"/>
    </location>
</feature>
<protein>
    <recommendedName>
        <fullName evidence="10">Tetraspanin-8-like</fullName>
    </recommendedName>
</protein>
<evidence type="ECO:0000256" key="4">
    <source>
        <dbReference type="ARBA" id="ARBA00022989"/>
    </source>
</evidence>
<keyword evidence="5 7" id="KW-0472">Membrane</keyword>
<gene>
    <name evidence="8" type="ORF">KP509_12G073500</name>
</gene>
<dbReference type="InterPro" id="IPR044991">
    <property type="entry name" value="TET_plant"/>
</dbReference>
<keyword evidence="9" id="KW-1185">Reference proteome</keyword>
<dbReference type="EMBL" id="CM035417">
    <property type="protein sequence ID" value="KAH7423783.1"/>
    <property type="molecule type" value="Genomic_DNA"/>
</dbReference>
<dbReference type="InterPro" id="IPR018499">
    <property type="entry name" value="Tetraspanin/Peripherin"/>
</dbReference>
<dbReference type="Pfam" id="PF00335">
    <property type="entry name" value="Tetraspanin"/>
    <property type="match status" value="1"/>
</dbReference>
<evidence type="ECO:0000256" key="2">
    <source>
        <dbReference type="ARBA" id="ARBA00006840"/>
    </source>
</evidence>
<dbReference type="GO" id="GO:0016020">
    <property type="term" value="C:membrane"/>
    <property type="evidence" value="ECO:0007669"/>
    <property type="project" value="UniProtKB-SubCell"/>
</dbReference>
<evidence type="ECO:0000313" key="8">
    <source>
        <dbReference type="EMBL" id="KAH7423783.1"/>
    </source>
</evidence>
<keyword evidence="4 7" id="KW-1133">Transmembrane helix</keyword>
<evidence type="ECO:0000256" key="1">
    <source>
        <dbReference type="ARBA" id="ARBA00004141"/>
    </source>
</evidence>
<feature type="transmembrane region" description="Helical" evidence="7">
    <location>
        <begin position="235"/>
        <end position="260"/>
    </location>
</feature>